<proteinExistence type="predicted"/>
<dbReference type="OrthoDB" id="28542at10239"/>
<protein>
    <submittedName>
        <fullName evidence="1">Uncharacterized protein</fullName>
    </submittedName>
</protein>
<evidence type="ECO:0000313" key="2">
    <source>
        <dbReference type="Proteomes" id="UP000241292"/>
    </source>
</evidence>
<reference evidence="1 2" key="1">
    <citation type="submission" date="2018-02" db="EMBL/GenBank/DDBJ databases">
        <authorList>
            <person name="Ashman T.L."/>
            <person name="Iles K.S."/>
            <person name="Zack K.M."/>
            <person name="Garlena R.A."/>
            <person name="Russell D.A."/>
            <person name="Pope W.H."/>
            <person name="Jacobs-Sera D."/>
            <person name="Hatfull G.F."/>
        </authorList>
    </citation>
    <scope>NUCLEOTIDE SEQUENCE [LARGE SCALE GENOMIC DNA]</scope>
</reference>
<organism evidence="1 2">
    <name type="scientific">Microbacterium phage Golden</name>
    <dbReference type="NCBI Taxonomy" id="2099624"/>
    <lineage>
        <taxon>Viruses</taxon>
        <taxon>Duplodnaviria</taxon>
        <taxon>Heunggongvirae</taxon>
        <taxon>Uroviricota</taxon>
        <taxon>Caudoviricetes</taxon>
        <taxon>Kojivirus</taxon>
        <taxon>Kojivirus golden</taxon>
    </lineage>
</organism>
<keyword evidence="2" id="KW-1185">Reference proteome</keyword>
<dbReference type="KEGG" id="vg:40101016"/>
<dbReference type="GeneID" id="40101016"/>
<dbReference type="Proteomes" id="UP000241292">
    <property type="component" value="Segment"/>
</dbReference>
<accession>A0A2P1CEY1</accession>
<sequence>MKKPHDNECSYCGAGKGEACVVTLAPEVGPLSIKWWHLSREEGLAA</sequence>
<dbReference type="EMBL" id="MG925343">
    <property type="protein sequence ID" value="AVJ49782.1"/>
    <property type="molecule type" value="Genomic_DNA"/>
</dbReference>
<name>A0A2P1CEY1_9CAUD</name>
<evidence type="ECO:0000313" key="1">
    <source>
        <dbReference type="EMBL" id="AVJ49782.1"/>
    </source>
</evidence>
<gene>
    <name evidence="1" type="primary">35</name>
    <name evidence="1" type="ORF">PBI_GOLDEN_35</name>
</gene>
<dbReference type="RefSeq" id="YP_009624176.1">
    <property type="nucleotide sequence ID" value="NC_042117.1"/>
</dbReference>